<dbReference type="InterPro" id="IPR050469">
    <property type="entry name" value="Diguanylate_Cyclase"/>
</dbReference>
<evidence type="ECO:0000256" key="4">
    <source>
        <dbReference type="ARBA" id="ARBA00022989"/>
    </source>
</evidence>
<evidence type="ECO:0000259" key="8">
    <source>
        <dbReference type="PROSITE" id="PS50887"/>
    </source>
</evidence>
<dbReference type="NCBIfam" id="TIGR00254">
    <property type="entry name" value="GGDEF"/>
    <property type="match status" value="1"/>
</dbReference>
<sequence length="392" mass="43510">MKPLKSANPLSARRLTRYYATALLIIAGLTIASHLLLTYVLQHNQGTAAIINVSGRQRMLSQRIASLAAEYQLGDMTARTAMMTATDEFEATEARLSAESRLSTSRDTETQQIQSIYVGSENSLEAEANGFIADARLIASLSPADPAGATARTRLFEAARVSLLGKLNTIVQIHQRETERVLAELRDLQLCIIGVVLATLMIEALVIFRPMIERIVFYTGEITRLATIDPLTELLNRRGFLERCEVERVRAERHDRPLCLLMLDADNFKQINDTYGHEAGDEMLRGLSVFFREVLRSTDFAGRLGGEEFAILVPETDLPGAILLAERLRETVAIAKTRFRNHLIKVTVSIGVTSVSTELGGIERALYESDLLMYQAKHAGRNRVVSSRAHSL</sequence>
<dbReference type="PROSITE" id="PS50887">
    <property type="entry name" value="GGDEF"/>
    <property type="match status" value="1"/>
</dbReference>
<dbReference type="SUPFAM" id="SSF55073">
    <property type="entry name" value="Nucleotide cyclase"/>
    <property type="match status" value="1"/>
</dbReference>
<keyword evidence="10" id="KW-1185">Reference proteome</keyword>
<dbReference type="RefSeq" id="WP_171835684.1">
    <property type="nucleotide sequence ID" value="NZ_CP053708.1"/>
</dbReference>
<protein>
    <recommendedName>
        <fullName evidence="2">diguanylate cyclase</fullName>
        <ecNumber evidence="2">2.7.7.65</ecNumber>
    </recommendedName>
</protein>
<name>A0A6M8HQV4_9PROT</name>
<evidence type="ECO:0000313" key="9">
    <source>
        <dbReference type="EMBL" id="QKE90732.1"/>
    </source>
</evidence>
<dbReference type="Proteomes" id="UP000500767">
    <property type="component" value="Chromosome"/>
</dbReference>
<dbReference type="InterPro" id="IPR000160">
    <property type="entry name" value="GGDEF_dom"/>
</dbReference>
<dbReference type="SMART" id="SM00267">
    <property type="entry name" value="GGDEF"/>
    <property type="match status" value="1"/>
</dbReference>
<evidence type="ECO:0000256" key="7">
    <source>
        <dbReference type="SAM" id="Phobius"/>
    </source>
</evidence>
<dbReference type="InterPro" id="IPR043128">
    <property type="entry name" value="Rev_trsase/Diguanyl_cyclase"/>
</dbReference>
<organism evidence="9 10">
    <name type="scientific">Lichenicola cladoniae</name>
    <dbReference type="NCBI Taxonomy" id="1484109"/>
    <lineage>
        <taxon>Bacteria</taxon>
        <taxon>Pseudomonadati</taxon>
        <taxon>Pseudomonadota</taxon>
        <taxon>Alphaproteobacteria</taxon>
        <taxon>Acetobacterales</taxon>
        <taxon>Acetobacteraceae</taxon>
        <taxon>Lichenicola</taxon>
    </lineage>
</organism>
<dbReference type="InterPro" id="IPR029787">
    <property type="entry name" value="Nucleotide_cyclase"/>
</dbReference>
<dbReference type="Pfam" id="PF13675">
    <property type="entry name" value="PilJ"/>
    <property type="match status" value="1"/>
</dbReference>
<dbReference type="EMBL" id="CP053708">
    <property type="protein sequence ID" value="QKE90732.1"/>
    <property type="molecule type" value="Genomic_DNA"/>
</dbReference>
<dbReference type="PANTHER" id="PTHR45138">
    <property type="entry name" value="REGULATORY COMPONENTS OF SENSORY TRANSDUCTION SYSTEM"/>
    <property type="match status" value="1"/>
</dbReference>
<dbReference type="FunFam" id="3.30.70.270:FF:000001">
    <property type="entry name" value="Diguanylate cyclase domain protein"/>
    <property type="match status" value="1"/>
</dbReference>
<dbReference type="Gene3D" id="3.30.70.270">
    <property type="match status" value="1"/>
</dbReference>
<feature type="domain" description="GGDEF" evidence="8">
    <location>
        <begin position="256"/>
        <end position="389"/>
    </location>
</feature>
<feature type="transmembrane region" description="Helical" evidence="7">
    <location>
        <begin position="190"/>
        <end position="208"/>
    </location>
</feature>
<dbReference type="GO" id="GO:0016020">
    <property type="term" value="C:membrane"/>
    <property type="evidence" value="ECO:0007669"/>
    <property type="project" value="UniProtKB-SubCell"/>
</dbReference>
<dbReference type="PANTHER" id="PTHR45138:SF9">
    <property type="entry name" value="DIGUANYLATE CYCLASE DGCM-RELATED"/>
    <property type="match status" value="1"/>
</dbReference>
<dbReference type="Pfam" id="PF00990">
    <property type="entry name" value="GGDEF"/>
    <property type="match status" value="1"/>
</dbReference>
<evidence type="ECO:0000313" key="10">
    <source>
        <dbReference type="Proteomes" id="UP000500767"/>
    </source>
</evidence>
<accession>A0A6M8HQV4</accession>
<dbReference type="GO" id="GO:0052621">
    <property type="term" value="F:diguanylate cyclase activity"/>
    <property type="evidence" value="ECO:0007669"/>
    <property type="project" value="UniProtKB-EC"/>
</dbReference>
<evidence type="ECO:0000256" key="3">
    <source>
        <dbReference type="ARBA" id="ARBA00022692"/>
    </source>
</evidence>
<gene>
    <name evidence="9" type="ORF">HN018_12400</name>
</gene>
<comment type="catalytic activity">
    <reaction evidence="6">
        <text>2 GTP = 3',3'-c-di-GMP + 2 diphosphate</text>
        <dbReference type="Rhea" id="RHEA:24898"/>
        <dbReference type="ChEBI" id="CHEBI:33019"/>
        <dbReference type="ChEBI" id="CHEBI:37565"/>
        <dbReference type="ChEBI" id="CHEBI:58805"/>
        <dbReference type="EC" id="2.7.7.65"/>
    </reaction>
</comment>
<feature type="transmembrane region" description="Helical" evidence="7">
    <location>
        <begin position="20"/>
        <end position="41"/>
    </location>
</feature>
<evidence type="ECO:0000256" key="6">
    <source>
        <dbReference type="ARBA" id="ARBA00034247"/>
    </source>
</evidence>
<dbReference type="AlphaFoldDB" id="A0A6M8HQV4"/>
<keyword evidence="3 7" id="KW-0812">Transmembrane</keyword>
<dbReference type="InterPro" id="IPR029095">
    <property type="entry name" value="NarX-like_N"/>
</dbReference>
<comment type="subcellular location">
    <subcellularLocation>
        <location evidence="1">Membrane</location>
        <topology evidence="1">Multi-pass membrane protein</topology>
    </subcellularLocation>
</comment>
<evidence type="ECO:0000256" key="2">
    <source>
        <dbReference type="ARBA" id="ARBA00012528"/>
    </source>
</evidence>
<dbReference type="EC" id="2.7.7.65" evidence="2"/>
<keyword evidence="5 7" id="KW-0472">Membrane</keyword>
<dbReference type="CDD" id="cd01949">
    <property type="entry name" value="GGDEF"/>
    <property type="match status" value="1"/>
</dbReference>
<dbReference type="KEGG" id="lck:HN018_12400"/>
<proteinExistence type="predicted"/>
<evidence type="ECO:0000256" key="1">
    <source>
        <dbReference type="ARBA" id="ARBA00004141"/>
    </source>
</evidence>
<reference evidence="9 10" key="1">
    <citation type="journal article" date="2014" name="World J. Microbiol. Biotechnol.">
        <title>Biodiversity and physiological characteristics of Antarctic and Arctic lichens-associated bacteria.</title>
        <authorList>
            <person name="Lee Y.M."/>
            <person name="Kim E.H."/>
            <person name="Lee H.K."/>
            <person name="Hong S.G."/>
        </authorList>
    </citation>
    <scope>NUCLEOTIDE SEQUENCE [LARGE SCALE GENOMIC DNA]</scope>
    <source>
        <strain evidence="9 10">PAMC 26569</strain>
    </source>
</reference>
<evidence type="ECO:0000256" key="5">
    <source>
        <dbReference type="ARBA" id="ARBA00023136"/>
    </source>
</evidence>
<keyword evidence="4 7" id="KW-1133">Transmembrane helix</keyword>